<dbReference type="EMBL" id="QHKM01000001">
    <property type="protein sequence ID" value="RAK70273.1"/>
    <property type="molecule type" value="Genomic_DNA"/>
</dbReference>
<evidence type="ECO:0000313" key="3">
    <source>
        <dbReference type="EMBL" id="RAK70273.1"/>
    </source>
</evidence>
<evidence type="ECO:0000259" key="2">
    <source>
        <dbReference type="PROSITE" id="PS50943"/>
    </source>
</evidence>
<dbReference type="AlphaFoldDB" id="A0A328BT87"/>
<gene>
    <name evidence="3" type="ORF">DLM85_05360</name>
</gene>
<dbReference type="Pfam" id="PF01381">
    <property type="entry name" value="HTH_3"/>
    <property type="match status" value="1"/>
</dbReference>
<protein>
    <recommendedName>
        <fullName evidence="2">HTH cro/C1-type domain-containing protein</fullName>
    </recommendedName>
</protein>
<dbReference type="GO" id="GO:0003677">
    <property type="term" value="F:DNA binding"/>
    <property type="evidence" value="ECO:0007669"/>
    <property type="project" value="InterPro"/>
</dbReference>
<dbReference type="RefSeq" id="WP_111477007.1">
    <property type="nucleotide sequence ID" value="NZ_QHKM01000001.1"/>
</dbReference>
<sequence>MVDRIRQLLQARQLSPTQFADTIGVARPIISHILGGRNKPSLEVVQKIIAAFPDVAMPWLLTGQGAMLAAESPADTVAKQPERLVAASEPVAQSRRPSKAARAPEQPEAELRAAAPLDAPIAPALPLPQPPPVAAPPLPDAPPVPAMASAVMALAQAAVPAKPPKTIRRVLVFYNDGTFTDFSPSTEDI</sequence>
<dbReference type="SUPFAM" id="SSF47413">
    <property type="entry name" value="lambda repressor-like DNA-binding domains"/>
    <property type="match status" value="1"/>
</dbReference>
<accession>A0A328BT87</accession>
<feature type="domain" description="HTH cro/C1-type" evidence="2">
    <location>
        <begin position="5"/>
        <end position="60"/>
    </location>
</feature>
<dbReference type="InterPro" id="IPR010982">
    <property type="entry name" value="Lambda_DNA-bd_dom_sf"/>
</dbReference>
<name>A0A328BT87_9BACT</name>
<dbReference type="Gene3D" id="1.10.260.40">
    <property type="entry name" value="lambda repressor-like DNA-binding domains"/>
    <property type="match status" value="1"/>
</dbReference>
<dbReference type="SMART" id="SM00530">
    <property type="entry name" value="HTH_XRE"/>
    <property type="match status" value="1"/>
</dbReference>
<dbReference type="InterPro" id="IPR001387">
    <property type="entry name" value="Cro/C1-type_HTH"/>
</dbReference>
<feature type="region of interest" description="Disordered" evidence="1">
    <location>
        <begin position="85"/>
        <end position="110"/>
    </location>
</feature>
<dbReference type="OrthoDB" id="1034290at2"/>
<organism evidence="3 4">
    <name type="scientific">Hymenobacter edaphi</name>
    <dbReference type="NCBI Taxonomy" id="2211146"/>
    <lineage>
        <taxon>Bacteria</taxon>
        <taxon>Pseudomonadati</taxon>
        <taxon>Bacteroidota</taxon>
        <taxon>Cytophagia</taxon>
        <taxon>Cytophagales</taxon>
        <taxon>Hymenobacteraceae</taxon>
        <taxon>Hymenobacter</taxon>
    </lineage>
</organism>
<evidence type="ECO:0000313" key="4">
    <source>
        <dbReference type="Proteomes" id="UP000248553"/>
    </source>
</evidence>
<proteinExistence type="predicted"/>
<reference evidence="4" key="1">
    <citation type="submission" date="2018-05" db="EMBL/GenBank/DDBJ databases">
        <authorList>
            <person name="Nie L."/>
        </authorList>
    </citation>
    <scope>NUCLEOTIDE SEQUENCE [LARGE SCALE GENOMIC DNA]</scope>
    <source>
        <strain evidence="4">NL</strain>
    </source>
</reference>
<comment type="caution">
    <text evidence="3">The sequence shown here is derived from an EMBL/GenBank/DDBJ whole genome shotgun (WGS) entry which is preliminary data.</text>
</comment>
<keyword evidence="4" id="KW-1185">Reference proteome</keyword>
<dbReference type="PROSITE" id="PS50943">
    <property type="entry name" value="HTH_CROC1"/>
    <property type="match status" value="1"/>
</dbReference>
<evidence type="ECO:0000256" key="1">
    <source>
        <dbReference type="SAM" id="MobiDB-lite"/>
    </source>
</evidence>
<dbReference type="Proteomes" id="UP000248553">
    <property type="component" value="Unassembled WGS sequence"/>
</dbReference>
<dbReference type="CDD" id="cd00093">
    <property type="entry name" value="HTH_XRE"/>
    <property type="match status" value="1"/>
</dbReference>